<protein>
    <recommendedName>
        <fullName evidence="2">Mur ligase C-terminal domain-containing protein</fullName>
    </recommendedName>
</protein>
<dbReference type="InterPro" id="IPR036615">
    <property type="entry name" value="Mur_ligase_C_dom_sf"/>
</dbReference>
<dbReference type="SUPFAM" id="SSF53623">
    <property type="entry name" value="MurD-like peptide ligases, catalytic domain"/>
    <property type="match status" value="1"/>
</dbReference>
<dbReference type="Gene3D" id="3.90.190.20">
    <property type="entry name" value="Mur ligase, C-terminal domain"/>
    <property type="match status" value="1"/>
</dbReference>
<gene>
    <name evidence="3" type="ORF">F8C90_01350</name>
</gene>
<dbReference type="InterPro" id="IPR036565">
    <property type="entry name" value="Mur-like_cat_sf"/>
</dbReference>
<reference evidence="3 4" key="1">
    <citation type="submission" date="2019-09" db="EMBL/GenBank/DDBJ databases">
        <title>Whole genome shotgun sequencing (WGS) of Ellagibacter isourolithinifaciens DSM 104140(T) and Adlercreutzia muris DSM 29508(T).</title>
        <authorList>
            <person name="Stoll D.A."/>
            <person name="Danylec N."/>
            <person name="Huch M."/>
        </authorList>
    </citation>
    <scope>NUCLEOTIDE SEQUENCE [LARGE SCALE GENOMIC DNA]</scope>
    <source>
        <strain evidence="3 4">DSM 104140</strain>
    </source>
</reference>
<dbReference type="PANTHER" id="PTHR23135">
    <property type="entry name" value="MUR LIGASE FAMILY MEMBER"/>
    <property type="match status" value="1"/>
</dbReference>
<feature type="region of interest" description="Disordered" evidence="1">
    <location>
        <begin position="73"/>
        <end position="93"/>
    </location>
</feature>
<evidence type="ECO:0000259" key="2">
    <source>
        <dbReference type="Pfam" id="PF02875"/>
    </source>
</evidence>
<dbReference type="GO" id="GO:0016881">
    <property type="term" value="F:acid-amino acid ligase activity"/>
    <property type="evidence" value="ECO:0007669"/>
    <property type="project" value="InterPro"/>
</dbReference>
<feature type="domain" description="Mur ligase C-terminal" evidence="2">
    <location>
        <begin position="192"/>
        <end position="319"/>
    </location>
</feature>
<comment type="caution">
    <text evidence="3">The sequence shown here is derived from an EMBL/GenBank/DDBJ whole genome shotgun (WGS) entry which is preliminary data.</text>
</comment>
<dbReference type="PANTHER" id="PTHR23135:SF4">
    <property type="entry name" value="UDP-N-ACETYLMURAMOYL-L-ALANYL-D-GLUTAMATE--2,6-DIAMINOPIMELATE LIGASE MURE HOMOLOG, CHLOROPLASTIC"/>
    <property type="match status" value="1"/>
</dbReference>
<evidence type="ECO:0000313" key="4">
    <source>
        <dbReference type="Proteomes" id="UP000468668"/>
    </source>
</evidence>
<organism evidence="3 4">
    <name type="scientific">Ellagibacter isourolithinifaciens</name>
    <dbReference type="NCBI Taxonomy" id="2137581"/>
    <lineage>
        <taxon>Bacteria</taxon>
        <taxon>Bacillati</taxon>
        <taxon>Actinomycetota</taxon>
        <taxon>Coriobacteriia</taxon>
        <taxon>Eggerthellales</taxon>
        <taxon>Eggerthellaceae</taxon>
        <taxon>Ellagibacter</taxon>
    </lineage>
</organism>
<dbReference type="SUPFAM" id="SSF53244">
    <property type="entry name" value="MurD-like peptide ligases, peptide-binding domain"/>
    <property type="match status" value="1"/>
</dbReference>
<dbReference type="GO" id="GO:0005524">
    <property type="term" value="F:ATP binding"/>
    <property type="evidence" value="ECO:0007669"/>
    <property type="project" value="InterPro"/>
</dbReference>
<dbReference type="EMBL" id="WAJR01000002">
    <property type="protein sequence ID" value="KAB1642530.1"/>
    <property type="molecule type" value="Genomic_DNA"/>
</dbReference>
<evidence type="ECO:0000256" key="1">
    <source>
        <dbReference type="SAM" id="MobiDB-lite"/>
    </source>
</evidence>
<dbReference type="Pfam" id="PF02875">
    <property type="entry name" value="Mur_ligase_C"/>
    <property type="match status" value="1"/>
</dbReference>
<sequence length="341" mass="36188">MEVVEDAARRAGDKLVVPDFSLLSVGKVTRGAALLTCGTALEHEGHTPCSDSPRFAAELRAEHAPRAQELQVGAEGGSTCETASERGRHTPCSDSPRFAAELRAEHAVPAQKLQASSSIDAHRTPMSQVESAVPMRQFSYRGREYATRLLGSYQPSNAAMAIEIAGALRERGWEIPDEAIARGIAETRWPARFEVLDQPAGMPTVVIDGGHNPQGAGVLVDSLRDVFPDKRPVFLVGILADKDYRSMLRAVAPLASAFVCVTPPNPRALDAADLAEAIRETCGELGARATVEVAGDFDDAVSAARKIAGSEGLICAFGSLYSIADVKAAFLRAADSNSLQP</sequence>
<dbReference type="Gene3D" id="3.40.1190.10">
    <property type="entry name" value="Mur-like, catalytic domain"/>
    <property type="match status" value="1"/>
</dbReference>
<dbReference type="InterPro" id="IPR004101">
    <property type="entry name" value="Mur_ligase_C"/>
</dbReference>
<name>A0A6N6NRA6_9ACTN</name>
<evidence type="ECO:0000313" key="3">
    <source>
        <dbReference type="EMBL" id="KAB1642530.1"/>
    </source>
</evidence>
<dbReference type="OrthoDB" id="9809356at2"/>
<dbReference type="Proteomes" id="UP000468668">
    <property type="component" value="Unassembled WGS sequence"/>
</dbReference>
<proteinExistence type="predicted"/>
<accession>A0A6N6NRA6</accession>
<dbReference type="AlphaFoldDB" id="A0A6N6NRA6"/>
<keyword evidence="4" id="KW-1185">Reference proteome</keyword>